<feature type="compositionally biased region" description="Polar residues" evidence="1">
    <location>
        <begin position="224"/>
        <end position="237"/>
    </location>
</feature>
<gene>
    <name evidence="2" type="ORF">EPUS_08684</name>
</gene>
<proteinExistence type="predicted"/>
<organism evidence="2 3">
    <name type="scientific">Endocarpon pusillum (strain Z07020 / HMAS-L-300199)</name>
    <name type="common">Lichen-forming fungus</name>
    <dbReference type="NCBI Taxonomy" id="1263415"/>
    <lineage>
        <taxon>Eukaryota</taxon>
        <taxon>Fungi</taxon>
        <taxon>Dikarya</taxon>
        <taxon>Ascomycota</taxon>
        <taxon>Pezizomycotina</taxon>
        <taxon>Eurotiomycetes</taxon>
        <taxon>Chaetothyriomycetidae</taxon>
        <taxon>Verrucariales</taxon>
        <taxon>Verrucariaceae</taxon>
        <taxon>Endocarpon</taxon>
    </lineage>
</organism>
<protein>
    <submittedName>
        <fullName evidence="2">Uncharacterized protein</fullName>
    </submittedName>
</protein>
<feature type="compositionally biased region" description="Polar residues" evidence="1">
    <location>
        <begin position="341"/>
        <end position="353"/>
    </location>
</feature>
<feature type="compositionally biased region" description="Basic and acidic residues" evidence="1">
    <location>
        <begin position="201"/>
        <end position="213"/>
    </location>
</feature>
<keyword evidence="3" id="KW-1185">Reference proteome</keyword>
<evidence type="ECO:0000313" key="3">
    <source>
        <dbReference type="Proteomes" id="UP000019373"/>
    </source>
</evidence>
<dbReference type="HOGENOM" id="CLU_639396_0_0_1"/>
<feature type="compositionally biased region" description="Basic and acidic residues" evidence="1">
    <location>
        <begin position="306"/>
        <end position="335"/>
    </location>
</feature>
<feature type="region of interest" description="Disordered" evidence="1">
    <location>
        <begin position="187"/>
        <end position="376"/>
    </location>
</feature>
<feature type="compositionally biased region" description="Polar residues" evidence="1">
    <location>
        <begin position="81"/>
        <end position="108"/>
    </location>
</feature>
<dbReference type="RefSeq" id="XP_007802934.1">
    <property type="nucleotide sequence ID" value="XM_007804743.1"/>
</dbReference>
<evidence type="ECO:0000256" key="1">
    <source>
        <dbReference type="SAM" id="MobiDB-lite"/>
    </source>
</evidence>
<sequence length="429" mass="47975">MSGSTSLSVSRLDMGGFNCGIKIVPGQPKSAWTCPCGLGYWDAVKSEFITGDRVRRREALNRADYEAHLRECSQCHAQAQQDGLTSVSSQEEGQETQSGARTRPSTKTSDSRISHPIPARQRQYFLPMDRIRPEVIQGSIKTYLGADASVKLSTNRDGTPGYIIHSNNPPTVEIISELMRLSLPPETAAPVASGHGQRPPLIDRTEPRYDKRGLNPYTALDPNTYPQVDRGSSQQPETRIHQQLERMSLQQSDPRSHHHQEPPSYQHQDPRSQQPPQDLGAYPHTQDSRTAYTDPRTGQTLYQPSRDPEVRPYPRDHETPSTEHWVDPTLHRTPQDPRTYPYSQEPRTTQPSVPRQDPHYNAETRPKMIQDNGGTEGDLHMIKGKVKTRPEGIDGDQSLSTFLALSGVGKLVAQPVASHVSAAQMFHPR</sequence>
<dbReference type="Proteomes" id="UP000019373">
    <property type="component" value="Unassembled WGS sequence"/>
</dbReference>
<feature type="compositionally biased region" description="Polar residues" evidence="1">
    <location>
        <begin position="288"/>
        <end position="303"/>
    </location>
</feature>
<feature type="compositionally biased region" description="Basic and acidic residues" evidence="1">
    <location>
        <begin position="356"/>
        <end position="368"/>
    </location>
</feature>
<name>U1HM90_ENDPU</name>
<feature type="compositionally biased region" description="Polar residues" evidence="1">
    <location>
        <begin position="263"/>
        <end position="276"/>
    </location>
</feature>
<reference evidence="3" key="1">
    <citation type="journal article" date="2014" name="BMC Genomics">
        <title>Genome characteristics reveal the impact of lichenization on lichen-forming fungus Endocarpon pusillum Hedwig (Verrucariales, Ascomycota).</title>
        <authorList>
            <person name="Wang Y.-Y."/>
            <person name="Liu B."/>
            <person name="Zhang X.-Y."/>
            <person name="Zhou Q.-M."/>
            <person name="Zhang T."/>
            <person name="Li H."/>
            <person name="Yu Y.-F."/>
            <person name="Zhang X.-L."/>
            <person name="Hao X.-Y."/>
            <person name="Wang M."/>
            <person name="Wang L."/>
            <person name="Wei J.-C."/>
        </authorList>
    </citation>
    <scope>NUCLEOTIDE SEQUENCE [LARGE SCALE GENOMIC DNA]</scope>
    <source>
        <strain evidence="3">Z07020 / HMAS-L-300199</strain>
    </source>
</reference>
<accession>U1HM90</accession>
<evidence type="ECO:0000313" key="2">
    <source>
        <dbReference type="EMBL" id="ERF71415.1"/>
    </source>
</evidence>
<dbReference type="GeneID" id="19243531"/>
<feature type="region of interest" description="Disordered" evidence="1">
    <location>
        <begin position="81"/>
        <end position="122"/>
    </location>
</feature>
<dbReference type="EMBL" id="KE721213">
    <property type="protein sequence ID" value="ERF71415.1"/>
    <property type="molecule type" value="Genomic_DNA"/>
</dbReference>
<dbReference type="AlphaFoldDB" id="U1HM90"/>
<dbReference type="OrthoDB" id="4146887at2759"/>